<evidence type="ECO:0000259" key="2">
    <source>
        <dbReference type="PROSITE" id="PS00022"/>
    </source>
</evidence>
<dbReference type="Gene3D" id="2.10.25.10">
    <property type="entry name" value="Laminin"/>
    <property type="match status" value="1"/>
</dbReference>
<dbReference type="EMBL" id="DF142956">
    <property type="protein sequence ID" value="GAA38354.2"/>
    <property type="molecule type" value="Genomic_DNA"/>
</dbReference>
<organism evidence="3 4">
    <name type="scientific">Clonorchis sinensis</name>
    <name type="common">Chinese liver fluke</name>
    <dbReference type="NCBI Taxonomy" id="79923"/>
    <lineage>
        <taxon>Eukaryota</taxon>
        <taxon>Metazoa</taxon>
        <taxon>Spiralia</taxon>
        <taxon>Lophotrochozoa</taxon>
        <taxon>Platyhelminthes</taxon>
        <taxon>Trematoda</taxon>
        <taxon>Digenea</taxon>
        <taxon>Opisthorchiida</taxon>
        <taxon>Opisthorchiata</taxon>
        <taxon>Opisthorchiidae</taxon>
        <taxon>Clonorchis</taxon>
    </lineage>
</organism>
<evidence type="ECO:0000313" key="3">
    <source>
        <dbReference type="EMBL" id="GAA38354.2"/>
    </source>
</evidence>
<dbReference type="AlphaFoldDB" id="H2KQ07"/>
<gene>
    <name evidence="3" type="ORF">CLF_103005</name>
</gene>
<reference evidence="3" key="1">
    <citation type="journal article" date="2011" name="Genome Biol.">
        <title>The draft genome of the carcinogenic human liver fluke Clonorchis sinensis.</title>
        <authorList>
            <person name="Wang X."/>
            <person name="Chen W."/>
            <person name="Huang Y."/>
            <person name="Sun J."/>
            <person name="Men J."/>
            <person name="Liu H."/>
            <person name="Luo F."/>
            <person name="Guo L."/>
            <person name="Lv X."/>
            <person name="Deng C."/>
            <person name="Zhou C."/>
            <person name="Fan Y."/>
            <person name="Li X."/>
            <person name="Huang L."/>
            <person name="Hu Y."/>
            <person name="Liang C."/>
            <person name="Hu X."/>
            <person name="Xu J."/>
            <person name="Yu X."/>
        </authorList>
    </citation>
    <scope>NUCLEOTIDE SEQUENCE [LARGE SCALE GENOMIC DNA]</scope>
    <source>
        <strain evidence="3">Henan</strain>
    </source>
</reference>
<dbReference type="Proteomes" id="UP000008909">
    <property type="component" value="Unassembled WGS sequence"/>
</dbReference>
<keyword evidence="1" id="KW-0812">Transmembrane</keyword>
<keyword evidence="1" id="KW-0472">Membrane</keyword>
<dbReference type="PROSITE" id="PS00022">
    <property type="entry name" value="EGF_1"/>
    <property type="match status" value="1"/>
</dbReference>
<proteinExistence type="predicted"/>
<dbReference type="SUPFAM" id="SSF57196">
    <property type="entry name" value="EGF/Laminin"/>
    <property type="match status" value="1"/>
</dbReference>
<protein>
    <submittedName>
        <fullName evidence="3">EGF-like region domain-containing protein</fullName>
    </submittedName>
</protein>
<feature type="domain" description="EGF-like" evidence="2">
    <location>
        <begin position="54"/>
        <end position="65"/>
    </location>
</feature>
<keyword evidence="4" id="KW-1185">Reference proteome</keyword>
<evidence type="ECO:0000313" key="4">
    <source>
        <dbReference type="Proteomes" id="UP000008909"/>
    </source>
</evidence>
<sequence>MFSPILTNAESYQMNFSAIGNINWAHLKSHCFNDGVCTLHRLSEALLPLECLKCACPPEWNGTRCETRIAFPKQPLVVYVSSGNAGLIVAVVMLLLLVVALKFPHTSFLLLISLQENLYPGLNKLIVLKEQQELGHRVAAKHRKYHNLAVGFVESTDWISDLEIQHYFP</sequence>
<evidence type="ECO:0000256" key="1">
    <source>
        <dbReference type="SAM" id="Phobius"/>
    </source>
</evidence>
<dbReference type="InterPro" id="IPR000742">
    <property type="entry name" value="EGF"/>
</dbReference>
<reference key="2">
    <citation type="submission" date="2011-10" db="EMBL/GenBank/DDBJ databases">
        <title>The genome and transcriptome sequence of Clonorchis sinensis provide insights into the carcinogenic liver fluke.</title>
        <authorList>
            <person name="Wang X."/>
            <person name="Huang Y."/>
            <person name="Chen W."/>
            <person name="Liu H."/>
            <person name="Guo L."/>
            <person name="Chen Y."/>
            <person name="Luo F."/>
            <person name="Zhou W."/>
            <person name="Sun J."/>
            <person name="Mao Q."/>
            <person name="Liang P."/>
            <person name="Zhou C."/>
            <person name="Tian Y."/>
            <person name="Men J."/>
            <person name="Lv X."/>
            <person name="Huang L."/>
            <person name="Zhou J."/>
            <person name="Hu Y."/>
            <person name="Li R."/>
            <person name="Zhang F."/>
            <person name="Lei H."/>
            <person name="Li X."/>
            <person name="Hu X."/>
            <person name="Liang C."/>
            <person name="Xu J."/>
            <person name="Wu Z."/>
            <person name="Yu X."/>
        </authorList>
    </citation>
    <scope>NUCLEOTIDE SEQUENCE</scope>
    <source>
        <strain>Henan</strain>
    </source>
</reference>
<name>H2KQ07_CLOSI</name>
<feature type="transmembrane region" description="Helical" evidence="1">
    <location>
        <begin position="76"/>
        <end position="101"/>
    </location>
</feature>
<keyword evidence="1" id="KW-1133">Transmembrane helix</keyword>
<accession>H2KQ07</accession>